<dbReference type="Proteomes" id="UP000076630">
    <property type="component" value="Unassembled WGS sequence"/>
</dbReference>
<evidence type="ECO:0000313" key="2">
    <source>
        <dbReference type="EMBL" id="KZE78029.1"/>
    </source>
</evidence>
<organism evidence="2 3">
    <name type="scientific">Myroides marinus</name>
    <dbReference type="NCBI Taxonomy" id="703342"/>
    <lineage>
        <taxon>Bacteria</taxon>
        <taxon>Pseudomonadati</taxon>
        <taxon>Bacteroidota</taxon>
        <taxon>Flavobacteriia</taxon>
        <taxon>Flavobacteriales</taxon>
        <taxon>Flavobacteriaceae</taxon>
        <taxon>Myroides</taxon>
    </lineage>
</organism>
<evidence type="ECO:0000313" key="3">
    <source>
        <dbReference type="Proteomes" id="UP000076630"/>
    </source>
</evidence>
<name>A0A161S1J1_9FLAO</name>
<sequence length="376" mass="43656">MKKSIAVLVLSISGVLYAQEPSVVVDSARVETLRLNSINYLLKSDVVNDSLNEVDKTALYPSTISQLAQRLKIIALHDHQITPYIDIESKKDTVQVKGQYIDNKLNKGVVIEPNGDKDLAVVYYDNAIPQYRYIQDCDYHFYTFISSELDKNDEVRNKFYDLEEGELLPFKQEYVDGTWQAWDKGLQKEEITLEGITIPATLYYTKDDKKERMMWKLTDNKGLLHYVLVQREGSMIVVYEQSFSQQGNKGIEPYLNVASLINVGFDKKRVKARTENKESISDIYFENYGKLDWKKPNQYIFDYIRKSDKKMIRSRVILDKSITANDIFFDFIVALANNPELFRRDVGLKDFDYSQLIKANIIHLVGDKKPLYLLEK</sequence>
<feature type="chain" id="PRO_5007826024" description="DUF3857 domain-containing protein" evidence="1">
    <location>
        <begin position="19"/>
        <end position="376"/>
    </location>
</feature>
<comment type="caution">
    <text evidence="2">The sequence shown here is derived from an EMBL/GenBank/DDBJ whole genome shotgun (WGS) entry which is preliminary data.</text>
</comment>
<dbReference type="AlphaFoldDB" id="A0A161S1J1"/>
<evidence type="ECO:0008006" key="4">
    <source>
        <dbReference type="Google" id="ProtNLM"/>
    </source>
</evidence>
<dbReference type="OrthoDB" id="1425882at2"/>
<accession>A0A161S1J1</accession>
<protein>
    <recommendedName>
        <fullName evidence="4">DUF3857 domain-containing protein</fullName>
    </recommendedName>
</protein>
<feature type="signal peptide" evidence="1">
    <location>
        <begin position="1"/>
        <end position="18"/>
    </location>
</feature>
<proteinExistence type="predicted"/>
<keyword evidence="1" id="KW-0732">Signal</keyword>
<reference evidence="2 3" key="1">
    <citation type="submission" date="2016-01" db="EMBL/GenBank/DDBJ databases">
        <title>Whole genome sequencing of Myroides marinus L41.</title>
        <authorList>
            <person name="Hong K.W."/>
        </authorList>
    </citation>
    <scope>NUCLEOTIDE SEQUENCE [LARGE SCALE GENOMIC DNA]</scope>
    <source>
        <strain evidence="2 3">L41</strain>
    </source>
</reference>
<keyword evidence="3" id="KW-1185">Reference proteome</keyword>
<evidence type="ECO:0000256" key="1">
    <source>
        <dbReference type="SAM" id="SignalP"/>
    </source>
</evidence>
<dbReference type="RefSeq" id="WP_052243583.1">
    <property type="nucleotide sequence ID" value="NZ_JWJO01000045.1"/>
</dbReference>
<dbReference type="EMBL" id="LQNU01000066">
    <property type="protein sequence ID" value="KZE78029.1"/>
    <property type="molecule type" value="Genomic_DNA"/>
</dbReference>
<gene>
    <name evidence="2" type="ORF">AV926_13375</name>
</gene>